<dbReference type="PANTHER" id="PTHR10204:SF34">
    <property type="entry name" value="NAD(P)H DEHYDROGENASE [QUINONE] 1 ISOFORM 1"/>
    <property type="match status" value="1"/>
</dbReference>
<keyword evidence="5" id="KW-1185">Reference proteome</keyword>
<dbReference type="PANTHER" id="PTHR10204">
    <property type="entry name" value="NAD P H OXIDOREDUCTASE-RELATED"/>
    <property type="match status" value="1"/>
</dbReference>
<feature type="domain" description="Flavodoxin-like fold" evidence="3">
    <location>
        <begin position="1"/>
        <end position="184"/>
    </location>
</feature>
<gene>
    <name evidence="4" type="ORF">N4G40_18240</name>
</gene>
<proteinExistence type="inferred from homology"/>
<dbReference type="InterPro" id="IPR003680">
    <property type="entry name" value="Flavodoxin_fold"/>
</dbReference>
<dbReference type="RefSeq" id="WP_322544086.1">
    <property type="nucleotide sequence ID" value="NZ_JAOBTT010000002.1"/>
</dbReference>
<comment type="caution">
    <text evidence="4">The sequence shown here is derived from an EMBL/GenBank/DDBJ whole genome shotgun (WGS) entry which is preliminary data.</text>
</comment>
<evidence type="ECO:0000313" key="4">
    <source>
        <dbReference type="EMBL" id="MDZ7280197.1"/>
    </source>
</evidence>
<evidence type="ECO:0000256" key="1">
    <source>
        <dbReference type="ARBA" id="ARBA00006252"/>
    </source>
</evidence>
<dbReference type="SUPFAM" id="SSF52218">
    <property type="entry name" value="Flavoproteins"/>
    <property type="match status" value="1"/>
</dbReference>
<organism evidence="4 5">
    <name type="scientific">Pantoea eucrina</name>
    <dbReference type="NCBI Taxonomy" id="472693"/>
    <lineage>
        <taxon>Bacteria</taxon>
        <taxon>Pseudomonadati</taxon>
        <taxon>Pseudomonadota</taxon>
        <taxon>Gammaproteobacteria</taxon>
        <taxon>Enterobacterales</taxon>
        <taxon>Erwiniaceae</taxon>
        <taxon>Pantoea</taxon>
    </lineage>
</organism>
<evidence type="ECO:0000259" key="3">
    <source>
        <dbReference type="Pfam" id="PF02525"/>
    </source>
</evidence>
<evidence type="ECO:0000256" key="2">
    <source>
        <dbReference type="ARBA" id="ARBA00023002"/>
    </source>
</evidence>
<evidence type="ECO:0000313" key="5">
    <source>
        <dbReference type="Proteomes" id="UP001288620"/>
    </source>
</evidence>
<dbReference type="InterPro" id="IPR051545">
    <property type="entry name" value="NAD(P)H_dehydrogenase_qn"/>
</dbReference>
<protein>
    <submittedName>
        <fullName evidence="4">NAD(P)H-dependent oxidoreductase</fullName>
    </submittedName>
</protein>
<reference evidence="5" key="1">
    <citation type="submission" date="2023-07" db="EMBL/GenBank/DDBJ databases">
        <title>Structural and functional analysis of rice phyllospheric bacteria for their antimicrobial properties and defense elicitation against blast disease.</title>
        <authorList>
            <person name="Sahu K.P."/>
            <person name="Asharani P."/>
            <person name="Kumar M."/>
            <person name="Reddy B."/>
            <person name="Kumar A."/>
        </authorList>
    </citation>
    <scope>NUCLEOTIDE SEQUENCE [LARGE SCALE GENOMIC DNA]</scope>
    <source>
        <strain evidence="5">OsEp_Plm_30P10</strain>
    </source>
</reference>
<dbReference type="InterPro" id="IPR029039">
    <property type="entry name" value="Flavoprotein-like_sf"/>
</dbReference>
<keyword evidence="2" id="KW-0560">Oxidoreductase</keyword>
<dbReference type="Gene3D" id="3.40.50.360">
    <property type="match status" value="1"/>
</dbReference>
<dbReference type="Proteomes" id="UP001288620">
    <property type="component" value="Unassembled WGS sequence"/>
</dbReference>
<sequence length="198" mass="21766">MHTLIVTAHPSDNAYTQAVVNQLTAGLTAAPGNSVEVADLARERFDPRFTPQDYAYFSGSGAPDPAIVAEQQRIDRADRLVLVFPIYWWSMPALLKGWIDRVFTGGWAFDYDSTGLKKRLTRLEAMIVGIAGAPHETYVRRGYRDAIQTQIVEGIFDYCGIRALDSVLLHPLDAESQQQGLTQAFALGQALGAQPVKA</sequence>
<name>A0ABU5LJU2_9GAMM</name>
<dbReference type="Pfam" id="PF02525">
    <property type="entry name" value="Flavodoxin_2"/>
    <property type="match status" value="1"/>
</dbReference>
<accession>A0ABU5LJU2</accession>
<comment type="similarity">
    <text evidence="1">Belongs to the NAD(P)H dehydrogenase (quinone) family.</text>
</comment>
<dbReference type="EMBL" id="JAOBTT010000002">
    <property type="protein sequence ID" value="MDZ7280197.1"/>
    <property type="molecule type" value="Genomic_DNA"/>
</dbReference>